<evidence type="ECO:0000256" key="1">
    <source>
        <dbReference type="SAM" id="Phobius"/>
    </source>
</evidence>
<dbReference type="Pfam" id="PF05838">
    <property type="entry name" value="Glyco_hydro_108"/>
    <property type="match status" value="1"/>
</dbReference>
<sequence length="213" mass="22613">MPDPKLSPGTGAKAAGGLVAAIAAIVLAVVCVEGGYVDNPNDPGGKTNHGVTEKVARQHGYTGSMRNLPVETAIEIYGTDYVLAPGFDRIVQSSVALGEELVDQGVNFGPHRPSCWLQGALNALNRQGRDYRDLAVDCRVGPATAAAYDALARKRGARKACELVIKLMDAQQGNEYLRMADRNAKLETFVPGWIDHRLGNVQAARCSEGGVRG</sequence>
<feature type="domain" description="Peptidoglycan binding" evidence="3">
    <location>
        <begin position="113"/>
        <end position="197"/>
    </location>
</feature>
<protein>
    <submittedName>
        <fullName evidence="4">Putative glycoside hydrolase</fullName>
    </submittedName>
</protein>
<dbReference type="EMBL" id="MT144102">
    <property type="protein sequence ID" value="QJA48771.1"/>
    <property type="molecule type" value="Genomic_DNA"/>
</dbReference>
<dbReference type="GO" id="GO:0016787">
    <property type="term" value="F:hydrolase activity"/>
    <property type="evidence" value="ECO:0007669"/>
    <property type="project" value="UniProtKB-KW"/>
</dbReference>
<feature type="domain" description="TtsA-like Glycoside hydrolase family 108" evidence="2">
    <location>
        <begin position="29"/>
        <end position="109"/>
    </location>
</feature>
<reference evidence="4" key="1">
    <citation type="submission" date="2020-03" db="EMBL/GenBank/DDBJ databases">
        <title>The deep terrestrial virosphere.</title>
        <authorList>
            <person name="Holmfeldt K."/>
            <person name="Nilsson E."/>
            <person name="Simone D."/>
            <person name="Lopez-Fernandez M."/>
            <person name="Wu X."/>
            <person name="de Brujin I."/>
            <person name="Lundin D."/>
            <person name="Andersson A."/>
            <person name="Bertilsson S."/>
            <person name="Dopson M."/>
        </authorList>
    </citation>
    <scope>NUCLEOTIDE SEQUENCE</scope>
    <source>
        <strain evidence="4">TM448A01148</strain>
        <strain evidence="5">TM448B01063</strain>
    </source>
</reference>
<dbReference type="Pfam" id="PF09374">
    <property type="entry name" value="PG_binding_3"/>
    <property type="match status" value="1"/>
</dbReference>
<keyword evidence="1" id="KW-0472">Membrane</keyword>
<keyword evidence="1" id="KW-0812">Transmembrane</keyword>
<dbReference type="AlphaFoldDB" id="A0A6H1ZMX3"/>
<evidence type="ECO:0000259" key="3">
    <source>
        <dbReference type="Pfam" id="PF09374"/>
    </source>
</evidence>
<dbReference type="InterPro" id="IPR023346">
    <property type="entry name" value="Lysozyme-like_dom_sf"/>
</dbReference>
<dbReference type="EMBL" id="MT144697">
    <property type="protein sequence ID" value="QJH97683.1"/>
    <property type="molecule type" value="Genomic_DNA"/>
</dbReference>
<name>A0A6H1ZMX3_9ZZZZ</name>
<accession>A0A6H1ZMX3</accession>
<keyword evidence="4" id="KW-0378">Hydrolase</keyword>
<evidence type="ECO:0000313" key="4">
    <source>
        <dbReference type="EMBL" id="QJA48771.1"/>
    </source>
</evidence>
<dbReference type="Gene3D" id="1.20.141.10">
    <property type="entry name" value="Chitosanase, subunit A, domain 1"/>
    <property type="match status" value="1"/>
</dbReference>
<gene>
    <name evidence="4" type="ORF">TM448A01148_0004</name>
    <name evidence="5" type="ORF">TM448B01063_0002</name>
</gene>
<evidence type="ECO:0000313" key="5">
    <source>
        <dbReference type="EMBL" id="QJH97683.1"/>
    </source>
</evidence>
<dbReference type="InterPro" id="IPR008565">
    <property type="entry name" value="TtsA-like_GH18_dom"/>
</dbReference>
<feature type="transmembrane region" description="Helical" evidence="1">
    <location>
        <begin position="12"/>
        <end position="32"/>
    </location>
</feature>
<dbReference type="SUPFAM" id="SSF53955">
    <property type="entry name" value="Lysozyme-like"/>
    <property type="match status" value="1"/>
</dbReference>
<evidence type="ECO:0000259" key="2">
    <source>
        <dbReference type="Pfam" id="PF05838"/>
    </source>
</evidence>
<keyword evidence="1" id="KW-1133">Transmembrane helix</keyword>
<dbReference type="CDD" id="cd13926">
    <property type="entry name" value="N-acetylmuramidase_GH108"/>
    <property type="match status" value="1"/>
</dbReference>
<proteinExistence type="predicted"/>
<dbReference type="InterPro" id="IPR018537">
    <property type="entry name" value="Peptidoglycan-bd_3"/>
</dbReference>
<organism evidence="4">
    <name type="scientific">viral metagenome</name>
    <dbReference type="NCBI Taxonomy" id="1070528"/>
    <lineage>
        <taxon>unclassified sequences</taxon>
        <taxon>metagenomes</taxon>
        <taxon>organismal metagenomes</taxon>
    </lineage>
</organism>